<feature type="domain" description="Winged helix Storkhead-box1" evidence="2">
    <location>
        <begin position="116"/>
        <end position="194"/>
    </location>
</feature>
<accession>A0AA97PYU2</accession>
<dbReference type="PANTHER" id="PTHR22437:SF1">
    <property type="entry name" value="STORKHEAD-BOX PROTEIN 1"/>
    <property type="match status" value="1"/>
</dbReference>
<dbReference type="KEGG" id="xla:108705490"/>
<evidence type="ECO:0000256" key="1">
    <source>
        <dbReference type="SAM" id="MobiDB-lite"/>
    </source>
</evidence>
<dbReference type="Proteomes" id="UP000186698">
    <property type="component" value="Chromosome 7L"/>
</dbReference>
<dbReference type="CTD" id="108705490"/>
<dbReference type="GeneID" id="108705490"/>
<evidence type="ECO:0000259" key="2">
    <source>
        <dbReference type="Pfam" id="PF10264"/>
    </source>
</evidence>
<reference evidence="4 5" key="1">
    <citation type="submission" date="2022-04" db="UniProtKB">
        <authorList>
            <consortium name="RefSeq"/>
        </authorList>
    </citation>
    <scope>IDENTIFICATION</scope>
    <source>
        <strain evidence="4 5">J_2021</strain>
        <tissue evidence="4 5">Erythrocytes</tissue>
    </source>
</reference>
<dbReference type="PANTHER" id="PTHR22437">
    <property type="entry name" value="WINGED HELIX DOMAIN-CONTAINING PROTEIN"/>
    <property type="match status" value="1"/>
</dbReference>
<evidence type="ECO:0000313" key="3">
    <source>
        <dbReference type="Proteomes" id="UP000186698"/>
    </source>
</evidence>
<feature type="region of interest" description="Disordered" evidence="1">
    <location>
        <begin position="905"/>
        <end position="932"/>
    </location>
</feature>
<dbReference type="AGR" id="Xenbase:XB-GENE-17339065"/>
<feature type="region of interest" description="Disordered" evidence="1">
    <location>
        <begin position="412"/>
        <end position="456"/>
    </location>
</feature>
<dbReference type="InterPro" id="IPR040126">
    <property type="entry name" value="STOX1/2"/>
</dbReference>
<dbReference type="OrthoDB" id="10020110at2759"/>
<accession>A0A310U785</accession>
<dbReference type="STRING" id="8355.A0A310U785"/>
<dbReference type="AlphaFoldDB" id="A0A310U785"/>
<dbReference type="GO" id="GO:0005737">
    <property type="term" value="C:cytoplasm"/>
    <property type="evidence" value="ECO:0000318"/>
    <property type="project" value="GO_Central"/>
</dbReference>
<feature type="compositionally biased region" description="Basic and acidic residues" evidence="1">
    <location>
        <begin position="433"/>
        <end position="456"/>
    </location>
</feature>
<dbReference type="GO" id="GO:0006357">
    <property type="term" value="P:regulation of transcription by RNA polymerase II"/>
    <property type="evidence" value="ECO:0007669"/>
    <property type="project" value="InterPro"/>
</dbReference>
<evidence type="ECO:0000313" key="5">
    <source>
        <dbReference type="RefSeq" id="XP_018097857.1"/>
    </source>
</evidence>
<gene>
    <name evidence="4 5 6 7" type="primary">stox1.L</name>
</gene>
<dbReference type="GO" id="GO:0000977">
    <property type="term" value="F:RNA polymerase II transcription regulatory region sequence-specific DNA binding"/>
    <property type="evidence" value="ECO:0000318"/>
    <property type="project" value="GO_Central"/>
</dbReference>
<organism evidence="6">
    <name type="scientific">Xenopus laevis</name>
    <name type="common">African clawed frog</name>
    <dbReference type="NCBI Taxonomy" id="8355"/>
    <lineage>
        <taxon>Eukaryota</taxon>
        <taxon>Metazoa</taxon>
        <taxon>Chordata</taxon>
        <taxon>Craniata</taxon>
        <taxon>Vertebrata</taxon>
        <taxon>Euteleostomi</taxon>
        <taxon>Amphibia</taxon>
        <taxon>Batrachia</taxon>
        <taxon>Anura</taxon>
        <taxon>Pipoidea</taxon>
        <taxon>Pipidae</taxon>
        <taxon>Xenopodinae</taxon>
        <taxon>Xenopus</taxon>
        <taxon>Xenopus</taxon>
    </lineage>
</organism>
<dbReference type="GO" id="GO:0005634">
    <property type="term" value="C:nucleus"/>
    <property type="evidence" value="ECO:0000318"/>
    <property type="project" value="GO_Central"/>
</dbReference>
<dbReference type="RefSeq" id="XP_018097858.1">
    <property type="nucleotide sequence ID" value="XM_018242369.2"/>
</dbReference>
<name>A0A310U785_XENLA</name>
<feature type="compositionally biased region" description="Basic residues" evidence="1">
    <location>
        <begin position="412"/>
        <end position="432"/>
    </location>
</feature>
<proteinExistence type="predicted"/>
<protein>
    <submittedName>
        <fullName evidence="4 5">Storkhead-box protein 1</fullName>
    </submittedName>
</protein>
<dbReference type="Pfam" id="PF10264">
    <property type="entry name" value="WHD_Storkhead"/>
    <property type="match status" value="1"/>
</dbReference>
<sequence length="981" mass="111509">MSRDRAVQLAPSTLALVLCRGEGNREEERGGCGDEERGRRIFKDFQAANVKCFWNRRLVRAVSEVTFQGWLESWVLLLEGHSAELEVLRDSWVRRALRPPRGFIIRALGDVSPVQMNPISQSHFIPLAEVLCCAISDMNTTQILVTQESLMEHLNKHYPGIATPSQDILYNALGTLIRERKIYHTGEGYFIVTPQTYFITRKPAMDCKYAASEKLSTSPPPITYLVSMESCADLTKGNIPSVSHCRSCSCFSEQSFHDILGQQSINESQVKTHRSIKEQKPLLRNQATSTSRDHYTCETNKQQVVLKEKEKCSKKFGISLFWRNVSKKEKSKKELVTFSAQFPPEEWPVRDEDNLDNIPRDVEHEIIKRINPVLTVDNLMKHTMLMQKAEEQKKYFSKGTSTDIIKNKHSYNFKGSSKKKNGKLSKYHKKVQSSKEKCKKDTGAPKAVPREEKDVNRLSLDQSDDDEVMAIDRQCYASAEIVQHDNIYKKQISNPFDGIPYRENSNVNGFKSLKEIKRSRSGKQRRCVLRSRSLDCTERKAKDTHVEHINSERHIGAYNNEPYHEPFHSVLSDKDDLREYPPSYPQSSTLRIDDKYKPAPEENSAGVLYSEDRAYICDDFQKKLFVHLEASVEHEVVKSHSTYKVTSMNSLKPNHCKSEINLNLIGRTHYRISEDSGALKVCNNPNSCLKDSDMPKHNTMAVSETGGFTKDNKALYQRTVENDDAHRYLYIEDDTEDKEEICPILDSHVQKANLDAVNWNELADENKSCSGNSQSQWHSKITFAPQFGSSMDNDQETYSPSLFSLDGSHECHKPTLHTGQQLPEYIHGHLDVEPETADCIVSSEHVDGSIFDYCNSSEANSVAETLHMSVGANDNEKRVANSGQQSGEMRTCFEHKLTLFHSKMNPSETSHHEKNENHSTTGDSGIESPRTRISIASNNSIVLETLKRRTFLQNLEMNGNPKHEGLLPTSSLMQITPAMNV</sequence>
<dbReference type="Bgee" id="108705490">
    <property type="expression patterns" value="Expressed in gastrula and 13 other cell types or tissues"/>
</dbReference>
<accession>A0A974BQQ0</accession>
<evidence type="ECO:0000313" key="6">
    <source>
        <dbReference type="RefSeq" id="XP_018097858.1"/>
    </source>
</evidence>
<keyword evidence="3" id="KW-1185">Reference proteome</keyword>
<evidence type="ECO:0000313" key="4">
    <source>
        <dbReference type="RefSeq" id="XP_018097856.1"/>
    </source>
</evidence>
<dbReference type="RefSeq" id="XP_018097856.1">
    <property type="nucleotide sequence ID" value="XM_018242367.2"/>
</dbReference>
<dbReference type="InterPro" id="IPR019391">
    <property type="entry name" value="Storkhead-box_WHD"/>
</dbReference>
<evidence type="ECO:0000313" key="7">
    <source>
        <dbReference type="Xenbase" id="XB-GENE-17339065"/>
    </source>
</evidence>
<dbReference type="RefSeq" id="XP_018097857.1">
    <property type="nucleotide sequence ID" value="XM_018242368.2"/>
</dbReference>
<dbReference type="Xenbase" id="XB-GENE-17339065">
    <property type="gene designation" value="stox1.L"/>
</dbReference>
<dbReference type="PaxDb" id="8355-A0A310U785"/>